<gene>
    <name evidence="2" type="ORF">PLOB_00032458</name>
</gene>
<dbReference type="Proteomes" id="UP001159405">
    <property type="component" value="Unassembled WGS sequence"/>
</dbReference>
<reference evidence="2 3" key="1">
    <citation type="submission" date="2022-05" db="EMBL/GenBank/DDBJ databases">
        <authorList>
            <consortium name="Genoscope - CEA"/>
            <person name="William W."/>
        </authorList>
    </citation>
    <scope>NUCLEOTIDE SEQUENCE [LARGE SCALE GENOMIC DNA]</scope>
</reference>
<accession>A0ABN8NZH7</accession>
<evidence type="ECO:0008006" key="4">
    <source>
        <dbReference type="Google" id="ProtNLM"/>
    </source>
</evidence>
<organism evidence="2 3">
    <name type="scientific">Porites lobata</name>
    <dbReference type="NCBI Taxonomy" id="104759"/>
    <lineage>
        <taxon>Eukaryota</taxon>
        <taxon>Metazoa</taxon>
        <taxon>Cnidaria</taxon>
        <taxon>Anthozoa</taxon>
        <taxon>Hexacorallia</taxon>
        <taxon>Scleractinia</taxon>
        <taxon>Fungiina</taxon>
        <taxon>Poritidae</taxon>
        <taxon>Porites</taxon>
    </lineage>
</organism>
<dbReference type="Gene3D" id="3.40.50.300">
    <property type="entry name" value="P-loop containing nucleotide triphosphate hydrolases"/>
    <property type="match status" value="1"/>
</dbReference>
<name>A0ABN8NZH7_9CNID</name>
<dbReference type="InterPro" id="IPR027417">
    <property type="entry name" value="P-loop_NTPase"/>
</dbReference>
<evidence type="ECO:0000256" key="1">
    <source>
        <dbReference type="SAM" id="MobiDB-lite"/>
    </source>
</evidence>
<dbReference type="EMBL" id="CALNXK010000042">
    <property type="protein sequence ID" value="CAH3126484.1"/>
    <property type="molecule type" value="Genomic_DNA"/>
</dbReference>
<evidence type="ECO:0000313" key="3">
    <source>
        <dbReference type="Proteomes" id="UP001159405"/>
    </source>
</evidence>
<feature type="region of interest" description="Disordered" evidence="1">
    <location>
        <begin position="167"/>
        <end position="188"/>
    </location>
</feature>
<keyword evidence="3" id="KW-1185">Reference proteome</keyword>
<comment type="caution">
    <text evidence="2">The sequence shown here is derived from an EMBL/GenBank/DDBJ whole genome shotgun (WGS) entry which is preliminary data.</text>
</comment>
<evidence type="ECO:0000313" key="2">
    <source>
        <dbReference type="EMBL" id="CAH3126484.1"/>
    </source>
</evidence>
<protein>
    <recommendedName>
        <fullName evidence="4">ATP synthase protein MI25</fullName>
    </recommendedName>
</protein>
<proteinExistence type="predicted"/>
<sequence length="272" mass="30834">MAIYSLLQRRDVMEILSTRFGKSMIFTVFAMAKEEISSSKTCMITISPLKSTIDDQISEMLSLSCTAMDLMTETLTPNSKTSLQISKLHSEFENFTPNSKTSLRIRNSTPNLKTPLRIPKLHSELENITPNWNSPLQIRKLHSQSKIENPESSGSLVSGRALRATPLLRPAQQKRHTTQAKTNPDPQILHKTTKDRQRCTVRAAMRFLSVAFGLPYLLIELFDIGMPVVRTDGRAGRRSVCEFLLKRQWESTTKILKSQKKYPTLSDHTNGK</sequence>